<dbReference type="OrthoDB" id="1413770at2"/>
<organism evidence="4 5">
    <name type="scientific">Streptomyces cinnamoneus</name>
    <name type="common">Streptoverticillium cinnamoneum</name>
    <dbReference type="NCBI Taxonomy" id="53446"/>
    <lineage>
        <taxon>Bacteria</taxon>
        <taxon>Bacillati</taxon>
        <taxon>Actinomycetota</taxon>
        <taxon>Actinomycetes</taxon>
        <taxon>Kitasatosporales</taxon>
        <taxon>Streptomycetaceae</taxon>
        <taxon>Streptomyces</taxon>
        <taxon>Streptomyces cinnamoneus group</taxon>
    </lineage>
</organism>
<dbReference type="Gene3D" id="2.40.160.210">
    <property type="entry name" value="Acyl-CoA thioesterase, double hotdog domain"/>
    <property type="match status" value="1"/>
</dbReference>
<dbReference type="EMBL" id="NHZO01000168">
    <property type="protein sequence ID" value="PHQ48082.1"/>
    <property type="molecule type" value="Genomic_DNA"/>
</dbReference>
<gene>
    <name evidence="4" type="ORF">BLA24_32070</name>
</gene>
<reference evidence="4 5" key="1">
    <citation type="journal article" date="2017" name="Biochemistry">
        <title>Identification of the Biosynthetic Pathway for the Antibiotic Bicyclomycin.</title>
        <authorList>
            <person name="Patteson J."/>
            <person name="Cai W."/>
            <person name="Johnson R.A."/>
            <person name="Santa Maria K."/>
            <person name="Li B."/>
        </authorList>
    </citation>
    <scope>NUCLEOTIDE SEQUENCE [LARGE SCALE GENOMIC DNA]</scope>
    <source>
        <strain evidence="4 5">ATCC 21532</strain>
    </source>
</reference>
<evidence type="ECO:0000259" key="2">
    <source>
        <dbReference type="Pfam" id="PF13622"/>
    </source>
</evidence>
<evidence type="ECO:0000313" key="5">
    <source>
        <dbReference type="Proteomes" id="UP000222531"/>
    </source>
</evidence>
<feature type="region of interest" description="Disordered" evidence="1">
    <location>
        <begin position="1"/>
        <end position="38"/>
    </location>
</feature>
<dbReference type="RefSeq" id="WP_099202602.1">
    <property type="nucleotide sequence ID" value="NZ_NHZO01000168.1"/>
</dbReference>
<feature type="domain" description="Acyl-CoA thioesterase-like C-terminal" evidence="3">
    <location>
        <begin position="138"/>
        <end position="270"/>
    </location>
</feature>
<comment type="caution">
    <text evidence="4">The sequence shown here is derived from an EMBL/GenBank/DDBJ whole genome shotgun (WGS) entry which is preliminary data.</text>
</comment>
<protein>
    <submittedName>
        <fullName evidence="4">Uncharacterized protein</fullName>
    </submittedName>
</protein>
<keyword evidence="5" id="KW-1185">Reference proteome</keyword>
<dbReference type="Pfam" id="PF13622">
    <property type="entry name" value="4HBT_3"/>
    <property type="match status" value="1"/>
</dbReference>
<dbReference type="SUPFAM" id="SSF54637">
    <property type="entry name" value="Thioesterase/thiol ester dehydrase-isomerase"/>
    <property type="match status" value="1"/>
</dbReference>
<dbReference type="AlphaFoldDB" id="A0A2G1XA36"/>
<proteinExistence type="predicted"/>
<dbReference type="InterPro" id="IPR049449">
    <property type="entry name" value="TesB_ACOT8-like_N"/>
</dbReference>
<evidence type="ECO:0000259" key="3">
    <source>
        <dbReference type="Pfam" id="PF20789"/>
    </source>
</evidence>
<sequence>MGGERSGARAAGSYFERTGPDTYAPTSHTQGPWNPEHQHAGPTVALTTRAVEHCLATSGGDPLDVGRITCEILAPLTLAPMTVRARLERPGKRVRLVRAELGQRGRTVLTASAWAVAHAPGDLPVRSAPAAVPHRPPEGLPSVDPTRRPEWDCGFMASVEWRFADGGFGRPGPAAVWARPRIPLLAGEAVSPLQRLLLTADSANGVSAELPIDRWLSISPELTVHVARLPRGPWLCLDAETSAGPGETGLATGRLWDGEGLVARSAQCLLLAPQSR</sequence>
<accession>A0A2G1XA36</accession>
<dbReference type="InterPro" id="IPR042171">
    <property type="entry name" value="Acyl-CoA_hotdog"/>
</dbReference>
<evidence type="ECO:0000256" key="1">
    <source>
        <dbReference type="SAM" id="MobiDB-lite"/>
    </source>
</evidence>
<dbReference type="InterPro" id="IPR029069">
    <property type="entry name" value="HotDog_dom_sf"/>
</dbReference>
<dbReference type="Proteomes" id="UP000222531">
    <property type="component" value="Unassembled WGS sequence"/>
</dbReference>
<feature type="domain" description="Acyl-CoA thioesterase-like N-terminal HotDog" evidence="2">
    <location>
        <begin position="30"/>
        <end position="115"/>
    </location>
</feature>
<dbReference type="InterPro" id="IPR049450">
    <property type="entry name" value="ACOT8-like_C"/>
</dbReference>
<name>A0A2G1XA36_STRCJ</name>
<feature type="region of interest" description="Disordered" evidence="1">
    <location>
        <begin position="125"/>
        <end position="146"/>
    </location>
</feature>
<dbReference type="Pfam" id="PF20789">
    <property type="entry name" value="4HBT_3C"/>
    <property type="match status" value="1"/>
</dbReference>
<evidence type="ECO:0000313" key="4">
    <source>
        <dbReference type="EMBL" id="PHQ48082.1"/>
    </source>
</evidence>